<dbReference type="EMBL" id="LQYE01000007">
    <property type="protein sequence ID" value="OAT69383.1"/>
    <property type="molecule type" value="Genomic_DNA"/>
</dbReference>
<gene>
    <name evidence="1" type="ORF">AWB85_21715</name>
</gene>
<name>A0A179VEE4_9MYCO</name>
<comment type="caution">
    <text evidence="1">The sequence shown here is derived from an EMBL/GenBank/DDBJ whole genome shotgun (WGS) entry which is preliminary data.</text>
</comment>
<dbReference type="Proteomes" id="UP000186919">
    <property type="component" value="Unassembled WGS sequence"/>
</dbReference>
<organism evidence="1 2">
    <name type="scientific">Mycobacteroides immunogenum</name>
    <dbReference type="NCBI Taxonomy" id="83262"/>
    <lineage>
        <taxon>Bacteria</taxon>
        <taxon>Bacillati</taxon>
        <taxon>Actinomycetota</taxon>
        <taxon>Actinomycetes</taxon>
        <taxon>Mycobacteriales</taxon>
        <taxon>Mycobacteriaceae</taxon>
        <taxon>Mycobacteroides</taxon>
    </lineage>
</organism>
<proteinExistence type="predicted"/>
<protein>
    <submittedName>
        <fullName evidence="1">Uncharacterized protein</fullName>
    </submittedName>
</protein>
<dbReference type="RefSeq" id="WP_064628932.1">
    <property type="nucleotide sequence ID" value="NZ_LQYE01000007.1"/>
</dbReference>
<evidence type="ECO:0000313" key="2">
    <source>
        <dbReference type="Proteomes" id="UP000186919"/>
    </source>
</evidence>
<dbReference type="AlphaFoldDB" id="A0A179VEE4"/>
<evidence type="ECO:0000313" key="1">
    <source>
        <dbReference type="EMBL" id="OAT69383.1"/>
    </source>
</evidence>
<accession>A0A179VEE4</accession>
<reference evidence="1 2" key="1">
    <citation type="submission" date="2016-01" db="EMBL/GenBank/DDBJ databases">
        <title>Mycobacterium immunogenum strain CD11_6 genome sequencing and assembly.</title>
        <authorList>
            <person name="Kaur G."/>
            <person name="Nair G.R."/>
            <person name="Mayilraj S."/>
        </authorList>
    </citation>
    <scope>NUCLEOTIDE SEQUENCE [LARGE SCALE GENOMIC DNA]</scope>
    <source>
        <strain evidence="1 2">CD11-6</strain>
    </source>
</reference>
<sequence>MGMWIRAGHDDWSMSVEQFNEMRDDLARMLGLDPDTNEAAEGQWPIVDCRYADDTDVQAGRATNSDQVVVSTPDNPQIPTTQAALLFVFNLSDPGTEFQTLSSIECTALVPALDEVITRWRCDLTKRRWIHSLTDLRACCAFAAENHVALEIT</sequence>